<keyword evidence="1" id="KW-1133">Transmembrane helix</keyword>
<comment type="caution">
    <text evidence="2">The sequence shown here is derived from an EMBL/GenBank/DDBJ whole genome shotgun (WGS) entry which is preliminary data.</text>
</comment>
<gene>
    <name evidence="2" type="ORF">HMH01_15310</name>
</gene>
<dbReference type="InterPro" id="IPR009495">
    <property type="entry name" value="NrsF"/>
</dbReference>
<organism evidence="2 3">
    <name type="scientific">Halovulum dunhuangense</name>
    <dbReference type="NCBI Taxonomy" id="1505036"/>
    <lineage>
        <taxon>Bacteria</taxon>
        <taxon>Pseudomonadati</taxon>
        <taxon>Pseudomonadota</taxon>
        <taxon>Alphaproteobacteria</taxon>
        <taxon>Rhodobacterales</taxon>
        <taxon>Paracoccaceae</taxon>
        <taxon>Halovulum</taxon>
    </lineage>
</organism>
<keyword evidence="3" id="KW-1185">Reference proteome</keyword>
<dbReference type="Proteomes" id="UP000572377">
    <property type="component" value="Unassembled WGS sequence"/>
</dbReference>
<feature type="transmembrane region" description="Helical" evidence="1">
    <location>
        <begin position="158"/>
        <end position="176"/>
    </location>
</feature>
<dbReference type="Pfam" id="PF06532">
    <property type="entry name" value="NrsF"/>
    <property type="match status" value="1"/>
</dbReference>
<keyword evidence="1" id="KW-0472">Membrane</keyword>
<evidence type="ECO:0000256" key="1">
    <source>
        <dbReference type="SAM" id="Phobius"/>
    </source>
</evidence>
<proteinExistence type="predicted"/>
<evidence type="ECO:0000313" key="2">
    <source>
        <dbReference type="EMBL" id="NNU81804.1"/>
    </source>
</evidence>
<name>A0A849L6N4_9RHOB</name>
<feature type="transmembrane region" description="Helical" evidence="1">
    <location>
        <begin position="188"/>
        <end position="208"/>
    </location>
</feature>
<reference evidence="2 3" key="1">
    <citation type="submission" date="2020-05" db="EMBL/GenBank/DDBJ databases">
        <title>Gimesia benthica sp. nov., a novel planctomycete isolated from a deep-sea water sample of the Northwest Indian Ocean.</title>
        <authorList>
            <person name="Wang J."/>
            <person name="Ruan C."/>
            <person name="Song L."/>
            <person name="Zhu Y."/>
            <person name="Li A."/>
            <person name="Zheng X."/>
            <person name="Wang L."/>
            <person name="Lu Z."/>
            <person name="Huang Y."/>
            <person name="Du W."/>
            <person name="Zhou Y."/>
            <person name="Huang L."/>
            <person name="Dai X."/>
        </authorList>
    </citation>
    <scope>NUCLEOTIDE SEQUENCE [LARGE SCALE GENOMIC DNA]</scope>
    <source>
        <strain evidence="2 3">YYQ-30</strain>
    </source>
</reference>
<feature type="transmembrane region" description="Helical" evidence="1">
    <location>
        <begin position="49"/>
        <end position="77"/>
    </location>
</feature>
<dbReference type="RefSeq" id="WP_171326669.1">
    <property type="nucleotide sequence ID" value="NZ_JABFBC010000003.1"/>
</dbReference>
<dbReference type="EMBL" id="JABFBC010000003">
    <property type="protein sequence ID" value="NNU81804.1"/>
    <property type="molecule type" value="Genomic_DNA"/>
</dbReference>
<protein>
    <submittedName>
        <fullName evidence="2">DUF1109 domain-containing protein</fullName>
    </submittedName>
</protein>
<accession>A0A849L6N4</accession>
<sequence>MKTDDLIAALAADTLQRPGAGRRLLRAAPPAAALSVLALLAFWGPRPDLAAALMSVAVLKHLLPLALAALAATLALWLSRPETRPGGRATLLLVYGGALVAGFGVALARGGAPGVDAALANPTLVTCLYSIPLLALPMLAATLWALSSGAPQRPALSGALAGLVSGGVAAAIYAIYCDQDAALFVLPAYGTGILVMTALGSVIGARVLRW</sequence>
<keyword evidence="1" id="KW-0812">Transmembrane</keyword>
<feature type="transmembrane region" description="Helical" evidence="1">
    <location>
        <begin position="128"/>
        <end position="146"/>
    </location>
</feature>
<evidence type="ECO:0000313" key="3">
    <source>
        <dbReference type="Proteomes" id="UP000572377"/>
    </source>
</evidence>
<feature type="transmembrane region" description="Helical" evidence="1">
    <location>
        <begin position="24"/>
        <end position="43"/>
    </location>
</feature>
<dbReference type="AlphaFoldDB" id="A0A849L6N4"/>
<feature type="transmembrane region" description="Helical" evidence="1">
    <location>
        <begin position="89"/>
        <end position="108"/>
    </location>
</feature>